<keyword evidence="2 6" id="KW-0812">Transmembrane</keyword>
<dbReference type="PANTHER" id="PTHR37422">
    <property type="entry name" value="TEICHURONIC ACID BIOSYNTHESIS PROTEIN TUAE"/>
    <property type="match status" value="1"/>
</dbReference>
<dbReference type="GO" id="GO:0016874">
    <property type="term" value="F:ligase activity"/>
    <property type="evidence" value="ECO:0007669"/>
    <property type="project" value="UniProtKB-KW"/>
</dbReference>
<feature type="transmembrane region" description="Helical" evidence="6">
    <location>
        <begin position="373"/>
        <end position="398"/>
    </location>
</feature>
<evidence type="ECO:0000256" key="1">
    <source>
        <dbReference type="ARBA" id="ARBA00004141"/>
    </source>
</evidence>
<keyword evidence="4 6" id="KW-0472">Membrane</keyword>
<dbReference type="InterPro" id="IPR007016">
    <property type="entry name" value="O-antigen_ligase-rel_domated"/>
</dbReference>
<feature type="transmembrane region" description="Helical" evidence="6">
    <location>
        <begin position="211"/>
        <end position="228"/>
    </location>
</feature>
<feature type="transmembrane region" description="Helical" evidence="6">
    <location>
        <begin position="235"/>
        <end position="253"/>
    </location>
</feature>
<keyword evidence="9" id="KW-1185">Reference proteome</keyword>
<feature type="transmembrane region" description="Helical" evidence="6">
    <location>
        <begin position="67"/>
        <end position="83"/>
    </location>
</feature>
<proteinExistence type="predicted"/>
<dbReference type="InterPro" id="IPR051533">
    <property type="entry name" value="WaaL-like"/>
</dbReference>
<dbReference type="Proteomes" id="UP000317484">
    <property type="component" value="Unassembled WGS sequence"/>
</dbReference>
<feature type="transmembrane region" description="Helical" evidence="6">
    <location>
        <begin position="90"/>
        <end position="111"/>
    </location>
</feature>
<organism evidence="8 9">
    <name type="scientific">Geodermatophilus aquaeductus</name>
    <dbReference type="NCBI Taxonomy" id="1564161"/>
    <lineage>
        <taxon>Bacteria</taxon>
        <taxon>Bacillati</taxon>
        <taxon>Actinomycetota</taxon>
        <taxon>Actinomycetes</taxon>
        <taxon>Geodermatophilales</taxon>
        <taxon>Geodermatophilaceae</taxon>
        <taxon>Geodermatophilus</taxon>
    </lineage>
</organism>
<evidence type="ECO:0000313" key="9">
    <source>
        <dbReference type="Proteomes" id="UP000317484"/>
    </source>
</evidence>
<feature type="transmembrane region" description="Helical" evidence="6">
    <location>
        <begin position="435"/>
        <end position="455"/>
    </location>
</feature>
<protein>
    <submittedName>
        <fullName evidence="8">O-antigen ligase</fullName>
    </submittedName>
</protein>
<feature type="domain" description="O-antigen ligase-related" evidence="7">
    <location>
        <begin position="244"/>
        <end position="388"/>
    </location>
</feature>
<feature type="transmembrane region" description="Helical" evidence="6">
    <location>
        <begin position="259"/>
        <end position="275"/>
    </location>
</feature>
<evidence type="ECO:0000313" key="8">
    <source>
        <dbReference type="EMBL" id="SMO61137.1"/>
    </source>
</evidence>
<feature type="transmembrane region" description="Helical" evidence="6">
    <location>
        <begin position="131"/>
        <end position="150"/>
    </location>
</feature>
<sequence length="484" mass="52002">MLGGVGIVVLGLVTRAPGQLGPLLFLGATGLLAVVLGLRHPVLACGYLLVTTFFRLAIPSGTLPVDPFVLAFGGVLAATWLWARSPGRRLDVVALDPIACVMGLYVAWNLVSMLVPHAYPAGPPQDPEPFPVLRFVLIGTVMPLTMFLVGRRLFVTERALRMLVWSILAAAAYSAAVSVLQFSAPQVVWPRYIGEDPSYVERAVGVFDQPVVNGMVLIVGFLVAMLVASHDREKPHLRVLAGLVAAASAYAVYLTHTRVTWLSFALVVAIGAVVAKGFRAPFVVTGFLMAVAVVTNWSTFTSADRAAGGVASPDEVYDRLNSITTSLWAFAREPVVGWGIGRFPAVNTFHHQAWAPEIPWERGFGIASHLDSLGILVELGIVGLVLWLAILAMIYARLVQATRRLPADGMYGRALGLTALLCLVAQSITGLTVDLRYFDFPNIIVMLLAGAAIGWQREVERTTGSSRATVETRQPHALPEGIAR</sequence>
<feature type="transmembrane region" description="Helical" evidence="6">
    <location>
        <begin position="410"/>
        <end position="429"/>
    </location>
</feature>
<dbReference type="GO" id="GO:0016020">
    <property type="term" value="C:membrane"/>
    <property type="evidence" value="ECO:0007669"/>
    <property type="project" value="UniProtKB-SubCell"/>
</dbReference>
<keyword evidence="3 6" id="KW-1133">Transmembrane helix</keyword>
<dbReference type="Pfam" id="PF04932">
    <property type="entry name" value="Wzy_C"/>
    <property type="match status" value="1"/>
</dbReference>
<evidence type="ECO:0000256" key="4">
    <source>
        <dbReference type="ARBA" id="ARBA00023136"/>
    </source>
</evidence>
<feature type="region of interest" description="Disordered" evidence="5">
    <location>
        <begin position="464"/>
        <end position="484"/>
    </location>
</feature>
<evidence type="ECO:0000256" key="6">
    <source>
        <dbReference type="SAM" id="Phobius"/>
    </source>
</evidence>
<dbReference type="PANTHER" id="PTHR37422:SF13">
    <property type="entry name" value="LIPOPOLYSACCHARIDE BIOSYNTHESIS PROTEIN PA4999-RELATED"/>
    <property type="match status" value="1"/>
</dbReference>
<feature type="transmembrane region" description="Helical" evidence="6">
    <location>
        <begin position="282"/>
        <end position="300"/>
    </location>
</feature>
<comment type="subcellular location">
    <subcellularLocation>
        <location evidence="1">Membrane</location>
        <topology evidence="1">Multi-pass membrane protein</topology>
    </subcellularLocation>
</comment>
<feature type="transmembrane region" description="Helical" evidence="6">
    <location>
        <begin position="162"/>
        <end position="182"/>
    </location>
</feature>
<reference evidence="8 9" key="1">
    <citation type="submission" date="2017-05" db="EMBL/GenBank/DDBJ databases">
        <authorList>
            <person name="Varghese N."/>
            <person name="Submissions S."/>
        </authorList>
    </citation>
    <scope>NUCLEOTIDE SEQUENCE [LARGE SCALE GENOMIC DNA]</scope>
    <source>
        <strain evidence="8 9">DSM 46834</strain>
    </source>
</reference>
<gene>
    <name evidence="8" type="ORF">SAMN06273567_102522</name>
</gene>
<keyword evidence="8" id="KW-0436">Ligase</keyword>
<evidence type="ECO:0000256" key="2">
    <source>
        <dbReference type="ARBA" id="ARBA00022692"/>
    </source>
</evidence>
<evidence type="ECO:0000259" key="7">
    <source>
        <dbReference type="Pfam" id="PF04932"/>
    </source>
</evidence>
<feature type="transmembrane region" description="Helical" evidence="6">
    <location>
        <begin position="20"/>
        <end position="38"/>
    </location>
</feature>
<dbReference type="AlphaFoldDB" id="A0A521CNV6"/>
<accession>A0A521CNV6</accession>
<dbReference type="EMBL" id="FXTJ01000002">
    <property type="protein sequence ID" value="SMO61137.1"/>
    <property type="molecule type" value="Genomic_DNA"/>
</dbReference>
<evidence type="ECO:0000256" key="5">
    <source>
        <dbReference type="SAM" id="MobiDB-lite"/>
    </source>
</evidence>
<evidence type="ECO:0000256" key="3">
    <source>
        <dbReference type="ARBA" id="ARBA00022989"/>
    </source>
</evidence>
<name>A0A521CNV6_9ACTN</name>